<proteinExistence type="predicted"/>
<dbReference type="SUPFAM" id="SSF109905">
    <property type="entry name" value="Surp module (SWAP domain)"/>
    <property type="match status" value="1"/>
</dbReference>
<feature type="domain" description="CID" evidence="4">
    <location>
        <begin position="121"/>
        <end position="267"/>
    </location>
</feature>
<keyword evidence="1" id="KW-0694">RNA-binding</keyword>
<dbReference type="PANTHER" id="PTHR23140:SF0">
    <property type="entry name" value="U2 SNRNP-ASSOCIATED SURP MOTIF-CONTAINING PROTEIN"/>
    <property type="match status" value="1"/>
</dbReference>
<dbReference type="SUPFAM" id="SSF48464">
    <property type="entry name" value="ENTH/VHS domain"/>
    <property type="match status" value="1"/>
</dbReference>
<dbReference type="Gene3D" id="1.25.40.90">
    <property type="match status" value="1"/>
</dbReference>
<evidence type="ECO:0000256" key="2">
    <source>
        <dbReference type="SAM" id="MobiDB-lite"/>
    </source>
</evidence>
<sequence length="330" mass="38208">MIKNATVRVVIPTDSQLLSLIHRTIEFVIREGPLFEAMLMARESGNPIFRMFEDGSWWEPPVLLADLFKCMPKSLYHHACTIAEPEKWFPVVRKEPVKRKRTHCGSDDEAQERDKRKKNYLSGRERDEFEQLLRDLIPEKDKIGDAMLWCAEHATCAKEICECIYESLTIDETPLHKKIARVYLISDILANCAQRGVRDVFYFRQYFGELLNKVFEALGRTLQKVDARLKAEQFKQRIMNCFRAWEDNAIYPTDVLIHNQNVFLGLVQLEDGAKSENDDDIDGAPIEDIDGMPLDDESIFESDEEEDKAIMARDEPPKKQEDSKLVHGVL</sequence>
<feature type="compositionally biased region" description="Basic and acidic residues" evidence="2">
    <location>
        <begin position="308"/>
        <end position="330"/>
    </location>
</feature>
<evidence type="ECO:0000256" key="1">
    <source>
        <dbReference type="ARBA" id="ARBA00022884"/>
    </source>
</evidence>
<dbReference type="Proteomes" id="UP000095283">
    <property type="component" value="Unplaced"/>
</dbReference>
<dbReference type="GO" id="GO:0005634">
    <property type="term" value="C:nucleus"/>
    <property type="evidence" value="ECO:0007669"/>
    <property type="project" value="TreeGrafter"/>
</dbReference>
<dbReference type="GO" id="GO:0003723">
    <property type="term" value="F:RNA binding"/>
    <property type="evidence" value="ECO:0007669"/>
    <property type="project" value="UniProtKB-KW"/>
</dbReference>
<organism evidence="5 6">
    <name type="scientific">Heterorhabditis bacteriophora</name>
    <name type="common">Entomopathogenic nematode worm</name>
    <dbReference type="NCBI Taxonomy" id="37862"/>
    <lineage>
        <taxon>Eukaryota</taxon>
        <taxon>Metazoa</taxon>
        <taxon>Ecdysozoa</taxon>
        <taxon>Nematoda</taxon>
        <taxon>Chromadorea</taxon>
        <taxon>Rhabditida</taxon>
        <taxon>Rhabditina</taxon>
        <taxon>Rhabditomorpha</taxon>
        <taxon>Strongyloidea</taxon>
        <taxon>Heterorhabditidae</taxon>
        <taxon>Heterorhabditis</taxon>
    </lineage>
</organism>
<evidence type="ECO:0000259" key="3">
    <source>
        <dbReference type="PROSITE" id="PS50128"/>
    </source>
</evidence>
<reference evidence="6" key="1">
    <citation type="submission" date="2016-11" db="UniProtKB">
        <authorList>
            <consortium name="WormBaseParasite"/>
        </authorList>
    </citation>
    <scope>IDENTIFICATION</scope>
</reference>
<dbReference type="InterPro" id="IPR008942">
    <property type="entry name" value="ENTH_VHS"/>
</dbReference>
<dbReference type="WBParaSite" id="Hba_21619">
    <property type="protein sequence ID" value="Hba_21619"/>
    <property type="gene ID" value="Hba_21619"/>
</dbReference>
<dbReference type="InterPro" id="IPR000061">
    <property type="entry name" value="Surp"/>
</dbReference>
<accession>A0A1I7XV35</accession>
<name>A0A1I7XV35_HETBA</name>
<dbReference type="Pfam" id="PF04818">
    <property type="entry name" value="CID"/>
    <property type="match status" value="1"/>
</dbReference>
<dbReference type="AlphaFoldDB" id="A0A1I7XV35"/>
<feature type="domain" description="SURP motif" evidence="3">
    <location>
        <begin position="20"/>
        <end position="62"/>
    </location>
</feature>
<evidence type="ECO:0000259" key="4">
    <source>
        <dbReference type="PROSITE" id="PS51391"/>
    </source>
</evidence>
<keyword evidence="5" id="KW-1185">Reference proteome</keyword>
<evidence type="ECO:0000313" key="5">
    <source>
        <dbReference type="Proteomes" id="UP000095283"/>
    </source>
</evidence>
<feature type="region of interest" description="Disordered" evidence="2">
    <location>
        <begin position="274"/>
        <end position="330"/>
    </location>
</feature>
<dbReference type="PROSITE" id="PS50128">
    <property type="entry name" value="SURP"/>
    <property type="match status" value="1"/>
</dbReference>
<dbReference type="InterPro" id="IPR035967">
    <property type="entry name" value="SWAP/Surp_sf"/>
</dbReference>
<evidence type="ECO:0000313" key="6">
    <source>
        <dbReference type="WBParaSite" id="Hba_21619"/>
    </source>
</evidence>
<dbReference type="Gene3D" id="1.10.10.790">
    <property type="entry name" value="Surp module"/>
    <property type="match status" value="1"/>
</dbReference>
<dbReference type="PROSITE" id="PS51391">
    <property type="entry name" value="CID"/>
    <property type="match status" value="1"/>
</dbReference>
<dbReference type="Pfam" id="PF01805">
    <property type="entry name" value="Surp"/>
    <property type="match status" value="1"/>
</dbReference>
<dbReference type="InterPro" id="IPR006569">
    <property type="entry name" value="CID_dom"/>
</dbReference>
<feature type="compositionally biased region" description="Acidic residues" evidence="2">
    <location>
        <begin position="277"/>
        <end position="307"/>
    </location>
</feature>
<protein>
    <submittedName>
        <fullName evidence="6">CID domain-containing protein</fullName>
    </submittedName>
</protein>
<dbReference type="SMART" id="SM00582">
    <property type="entry name" value="RPR"/>
    <property type="match status" value="1"/>
</dbReference>
<dbReference type="InterPro" id="IPR051485">
    <property type="entry name" value="SR-CTD_assoc_factor"/>
</dbReference>
<dbReference type="GO" id="GO:0006396">
    <property type="term" value="P:RNA processing"/>
    <property type="evidence" value="ECO:0007669"/>
    <property type="project" value="InterPro"/>
</dbReference>
<dbReference type="PANTHER" id="PTHR23140">
    <property type="entry name" value="RNA PROCESSING PROTEIN LD23810P"/>
    <property type="match status" value="1"/>
</dbReference>